<sequence>MDIGGTPRTSIPVRTDQGPDLAGRTDRVSFEVINMLGNAILPCVRSADLLTTSLWKKPVIMLHTRNVAKLLKTEEYFQNMLKAAKPPKPEEEILTLTID</sequence>
<reference evidence="2" key="1">
    <citation type="submission" date="2021-06" db="EMBL/GenBank/DDBJ databases">
        <authorList>
            <person name="Hodson N. C."/>
            <person name="Mongue J. A."/>
            <person name="Jaron S. K."/>
        </authorList>
    </citation>
    <scope>NUCLEOTIDE SEQUENCE</scope>
</reference>
<gene>
    <name evidence="2" type="ORF">AFUS01_LOCUS27170</name>
</gene>
<organism evidence="2 3">
    <name type="scientific">Allacma fusca</name>
    <dbReference type="NCBI Taxonomy" id="39272"/>
    <lineage>
        <taxon>Eukaryota</taxon>
        <taxon>Metazoa</taxon>
        <taxon>Ecdysozoa</taxon>
        <taxon>Arthropoda</taxon>
        <taxon>Hexapoda</taxon>
        <taxon>Collembola</taxon>
        <taxon>Symphypleona</taxon>
        <taxon>Sminthuridae</taxon>
        <taxon>Allacma</taxon>
    </lineage>
</organism>
<dbReference type="EMBL" id="CAJVCH010373205">
    <property type="protein sequence ID" value="CAG7816553.1"/>
    <property type="molecule type" value="Genomic_DNA"/>
</dbReference>
<proteinExistence type="predicted"/>
<keyword evidence="3" id="KW-1185">Reference proteome</keyword>
<evidence type="ECO:0000313" key="3">
    <source>
        <dbReference type="Proteomes" id="UP000708208"/>
    </source>
</evidence>
<comment type="caution">
    <text evidence="2">The sequence shown here is derived from an EMBL/GenBank/DDBJ whole genome shotgun (WGS) entry which is preliminary data.</text>
</comment>
<feature type="region of interest" description="Disordered" evidence="1">
    <location>
        <begin position="1"/>
        <end position="20"/>
    </location>
</feature>
<evidence type="ECO:0000256" key="1">
    <source>
        <dbReference type="SAM" id="MobiDB-lite"/>
    </source>
</evidence>
<dbReference type="Proteomes" id="UP000708208">
    <property type="component" value="Unassembled WGS sequence"/>
</dbReference>
<dbReference type="AlphaFoldDB" id="A0A8J2PCQ2"/>
<evidence type="ECO:0000313" key="2">
    <source>
        <dbReference type="EMBL" id="CAG7816553.1"/>
    </source>
</evidence>
<protein>
    <submittedName>
        <fullName evidence="2">Uncharacterized protein</fullName>
    </submittedName>
</protein>
<name>A0A8J2PCQ2_9HEXA</name>
<accession>A0A8J2PCQ2</accession>